<evidence type="ECO:0000313" key="9">
    <source>
        <dbReference type="EMBL" id="KAG2176340.1"/>
    </source>
</evidence>
<feature type="domain" description="Myb-like" evidence="6">
    <location>
        <begin position="255"/>
        <end position="308"/>
    </location>
</feature>
<gene>
    <name evidence="9" type="ORF">INT43_005574</name>
</gene>
<feature type="domain" description="HTH myb-type" evidence="8">
    <location>
        <begin position="418"/>
        <end position="467"/>
    </location>
</feature>
<evidence type="ECO:0000313" key="10">
    <source>
        <dbReference type="Proteomes" id="UP000654370"/>
    </source>
</evidence>
<dbReference type="Gene3D" id="1.10.10.60">
    <property type="entry name" value="Homeodomain-like"/>
    <property type="match status" value="5"/>
</dbReference>
<dbReference type="AlphaFoldDB" id="A0A8H7PMC9"/>
<dbReference type="InterPro" id="IPR009057">
    <property type="entry name" value="Homeodomain-like_sf"/>
</dbReference>
<keyword evidence="2" id="KW-0238">DNA-binding</keyword>
<dbReference type="FunFam" id="1.10.10.60:FF:000016">
    <property type="entry name" value="Transcriptional activator Myb isoform A"/>
    <property type="match status" value="1"/>
</dbReference>
<evidence type="ECO:0000256" key="2">
    <source>
        <dbReference type="ARBA" id="ARBA00023125"/>
    </source>
</evidence>
<feature type="domain" description="HTH myb-type" evidence="8">
    <location>
        <begin position="309"/>
        <end position="360"/>
    </location>
</feature>
<feature type="domain" description="HTH myb-type" evidence="8">
    <location>
        <begin position="361"/>
        <end position="416"/>
    </location>
</feature>
<dbReference type="PANTHER" id="PTHR46621">
    <property type="entry name" value="SNRNA-ACTIVATING PROTEIN COMPLEX SUBUNIT 4"/>
    <property type="match status" value="1"/>
</dbReference>
<evidence type="ECO:0000256" key="3">
    <source>
        <dbReference type="ARBA" id="ARBA00023163"/>
    </source>
</evidence>
<feature type="region of interest" description="Disordered" evidence="5">
    <location>
        <begin position="53"/>
        <end position="80"/>
    </location>
</feature>
<dbReference type="InterPro" id="IPR001005">
    <property type="entry name" value="SANT/Myb"/>
</dbReference>
<dbReference type="InterPro" id="IPR017930">
    <property type="entry name" value="Myb_dom"/>
</dbReference>
<dbReference type="InterPro" id="IPR051575">
    <property type="entry name" value="Myb-like_DNA-bd"/>
</dbReference>
<feature type="compositionally biased region" description="Polar residues" evidence="5">
    <location>
        <begin position="55"/>
        <end position="66"/>
    </location>
</feature>
<feature type="region of interest" description="Disordered" evidence="5">
    <location>
        <begin position="1"/>
        <end position="39"/>
    </location>
</feature>
<dbReference type="GO" id="GO:0001006">
    <property type="term" value="F:RNA polymerase III type 3 promoter sequence-specific DNA binding"/>
    <property type="evidence" value="ECO:0007669"/>
    <property type="project" value="TreeGrafter"/>
</dbReference>
<keyword evidence="4" id="KW-0539">Nucleus</keyword>
<dbReference type="PROSITE" id="PS50090">
    <property type="entry name" value="MYB_LIKE"/>
    <property type="match status" value="5"/>
</dbReference>
<comment type="caution">
    <text evidence="9">The sequence shown here is derived from an EMBL/GenBank/DDBJ whole genome shotgun (WGS) entry which is preliminary data.</text>
</comment>
<feature type="domain" description="Myb-like" evidence="6">
    <location>
        <begin position="309"/>
        <end position="360"/>
    </location>
</feature>
<dbReference type="SUPFAM" id="SSF46689">
    <property type="entry name" value="Homeodomain-like"/>
    <property type="match status" value="3"/>
</dbReference>
<dbReference type="InterPro" id="IPR017884">
    <property type="entry name" value="SANT_dom"/>
</dbReference>
<sequence>MTRASRRTASRSSSRGEQVEESGANEVRPRSTSGSSAFAAQNIQDFGQFKVRSGSDLQQKRTNSGSHALAETGDTMTPHKERMRVLEALDLNQTMQQEIMKQLSWIDDSIVLNLQHLYEVRAMRWKEQRINRSKSFAQRVSGRPPNFFVDEHNEAPALPKTPYNATAWRAYRYRPWTHKERGKLIEAIRTEARRLMALDYHASGHHHLIWEVEKVSDERLEVYSVDRIDWKRVSKIYVPTRTPMECMIQWTTQEHPKINKTPWSVKENQTLMKLVKKYGQYGNWEKIAIALHTDRTVSQCFSHYQSQANRQQAKKKWTKSEDRVLTQAVKQLGPRNWQQVAHMLGDRTGGQCLQRWTKALDPAIRRSRWSAEEDEVLKNAVEVYGLGNWTKVQQHIPGRTDMQCRERWVNILDPALDHSKLNAEELEKLQDLVKEHGPKWSVLVQYFPGRTDNQLLRAWKTLGQQQQQTDRQVSVLLLLRLSDVTSYRINQPQEKVTRLRETITNLNREPNKCRPNF</sequence>
<feature type="domain" description="SANT" evidence="7">
    <location>
        <begin position="364"/>
        <end position="406"/>
    </location>
</feature>
<organism evidence="9 10">
    <name type="scientific">Mortierella isabellina</name>
    <name type="common">Filamentous fungus</name>
    <name type="synonym">Umbelopsis isabellina</name>
    <dbReference type="NCBI Taxonomy" id="91625"/>
    <lineage>
        <taxon>Eukaryota</taxon>
        <taxon>Fungi</taxon>
        <taxon>Fungi incertae sedis</taxon>
        <taxon>Mucoromycota</taxon>
        <taxon>Mucoromycotina</taxon>
        <taxon>Umbelopsidomycetes</taxon>
        <taxon>Umbelopsidales</taxon>
        <taxon>Umbelopsidaceae</taxon>
        <taxon>Umbelopsis</taxon>
    </lineage>
</organism>
<accession>A0A8H7PMC9</accession>
<reference evidence="9" key="1">
    <citation type="submission" date="2020-12" db="EMBL/GenBank/DDBJ databases">
        <title>Metabolic potential, ecology and presence of endohyphal bacteria is reflected in genomic diversity of Mucoromycotina.</title>
        <authorList>
            <person name="Muszewska A."/>
            <person name="Okrasinska A."/>
            <person name="Steczkiewicz K."/>
            <person name="Drgas O."/>
            <person name="Orlowska M."/>
            <person name="Perlinska-Lenart U."/>
            <person name="Aleksandrzak-Piekarczyk T."/>
            <person name="Szatraj K."/>
            <person name="Zielenkiewicz U."/>
            <person name="Pilsyk S."/>
            <person name="Malc E."/>
            <person name="Mieczkowski P."/>
            <person name="Kruszewska J.S."/>
            <person name="Biernat P."/>
            <person name="Pawlowska J."/>
        </authorList>
    </citation>
    <scope>NUCLEOTIDE SEQUENCE</scope>
    <source>
        <strain evidence="9">WA0000067209</strain>
    </source>
</reference>
<dbReference type="PANTHER" id="PTHR46621:SF1">
    <property type="entry name" value="SNRNA-ACTIVATING PROTEIN COMPLEX SUBUNIT 4"/>
    <property type="match status" value="1"/>
</dbReference>
<dbReference type="PROSITE" id="PS51293">
    <property type="entry name" value="SANT"/>
    <property type="match status" value="1"/>
</dbReference>
<protein>
    <submittedName>
        <fullName evidence="9">Uncharacterized protein</fullName>
    </submittedName>
</protein>
<feature type="compositionally biased region" description="Polar residues" evidence="5">
    <location>
        <begin position="30"/>
        <end position="39"/>
    </location>
</feature>
<dbReference type="EMBL" id="JAEPQZ010000010">
    <property type="protein sequence ID" value="KAG2176340.1"/>
    <property type="molecule type" value="Genomic_DNA"/>
</dbReference>
<dbReference type="CDD" id="cd00167">
    <property type="entry name" value="SANT"/>
    <property type="match status" value="4"/>
</dbReference>
<name>A0A8H7PMC9_MORIS</name>
<feature type="domain" description="Myb-like" evidence="6">
    <location>
        <begin position="175"/>
        <end position="254"/>
    </location>
</feature>
<dbReference type="GO" id="GO:0042795">
    <property type="term" value="P:snRNA transcription by RNA polymerase II"/>
    <property type="evidence" value="ECO:0007669"/>
    <property type="project" value="TreeGrafter"/>
</dbReference>
<keyword evidence="10" id="KW-1185">Reference proteome</keyword>
<dbReference type="GO" id="GO:0019185">
    <property type="term" value="C:snRNA-activating protein complex"/>
    <property type="evidence" value="ECO:0007669"/>
    <property type="project" value="TreeGrafter"/>
</dbReference>
<dbReference type="Pfam" id="PF00249">
    <property type="entry name" value="Myb_DNA-binding"/>
    <property type="match status" value="4"/>
</dbReference>
<proteinExistence type="predicted"/>
<evidence type="ECO:0000259" key="6">
    <source>
        <dbReference type="PROSITE" id="PS50090"/>
    </source>
</evidence>
<evidence type="ECO:0000256" key="5">
    <source>
        <dbReference type="SAM" id="MobiDB-lite"/>
    </source>
</evidence>
<dbReference type="SMART" id="SM00717">
    <property type="entry name" value="SANT"/>
    <property type="match status" value="5"/>
</dbReference>
<evidence type="ECO:0000256" key="4">
    <source>
        <dbReference type="ARBA" id="ARBA00023242"/>
    </source>
</evidence>
<dbReference type="PROSITE" id="PS51294">
    <property type="entry name" value="HTH_MYB"/>
    <property type="match status" value="4"/>
</dbReference>
<feature type="domain" description="Myb-like" evidence="6">
    <location>
        <begin position="413"/>
        <end position="463"/>
    </location>
</feature>
<dbReference type="GO" id="GO:0000978">
    <property type="term" value="F:RNA polymerase II cis-regulatory region sequence-specific DNA binding"/>
    <property type="evidence" value="ECO:0007669"/>
    <property type="project" value="TreeGrafter"/>
</dbReference>
<dbReference type="Proteomes" id="UP000654370">
    <property type="component" value="Unassembled WGS sequence"/>
</dbReference>
<feature type="domain" description="Myb-like" evidence="6">
    <location>
        <begin position="361"/>
        <end position="412"/>
    </location>
</feature>
<keyword evidence="1" id="KW-0805">Transcription regulation</keyword>
<evidence type="ECO:0000259" key="7">
    <source>
        <dbReference type="PROSITE" id="PS51293"/>
    </source>
</evidence>
<evidence type="ECO:0000259" key="8">
    <source>
        <dbReference type="PROSITE" id="PS51294"/>
    </source>
</evidence>
<keyword evidence="3" id="KW-0804">Transcription</keyword>
<dbReference type="OrthoDB" id="2143914at2759"/>
<evidence type="ECO:0000256" key="1">
    <source>
        <dbReference type="ARBA" id="ARBA00023015"/>
    </source>
</evidence>
<feature type="domain" description="HTH myb-type" evidence="8">
    <location>
        <begin position="255"/>
        <end position="307"/>
    </location>
</feature>
<dbReference type="GO" id="GO:0042796">
    <property type="term" value="P:snRNA transcription by RNA polymerase III"/>
    <property type="evidence" value="ECO:0007669"/>
    <property type="project" value="TreeGrafter"/>
</dbReference>